<name>A0AAU9EIL5_9BACT</name>
<protein>
    <recommendedName>
        <fullName evidence="3">Lipoprotein</fullName>
    </recommendedName>
</protein>
<keyword evidence="2" id="KW-1185">Reference proteome</keyword>
<dbReference type="PROSITE" id="PS51257">
    <property type="entry name" value="PROKAR_LIPOPROTEIN"/>
    <property type="match status" value="1"/>
</dbReference>
<dbReference type="Pfam" id="PF11769">
    <property type="entry name" value="DUF3313"/>
    <property type="match status" value="1"/>
</dbReference>
<gene>
    <name evidence="1" type="ORF">FAK_33780</name>
</gene>
<dbReference type="RefSeq" id="WP_338601961.1">
    <property type="nucleotide sequence ID" value="NZ_AP028679.1"/>
</dbReference>
<dbReference type="Proteomes" id="UP001366166">
    <property type="component" value="Chromosome"/>
</dbReference>
<evidence type="ECO:0000313" key="2">
    <source>
        <dbReference type="Proteomes" id="UP001366166"/>
    </source>
</evidence>
<organism evidence="1 2">
    <name type="scientific">Desulfoferula mesophila</name>
    <dbReference type="NCBI Taxonomy" id="3058419"/>
    <lineage>
        <taxon>Bacteria</taxon>
        <taxon>Pseudomonadati</taxon>
        <taxon>Thermodesulfobacteriota</taxon>
        <taxon>Desulfarculia</taxon>
        <taxon>Desulfarculales</taxon>
        <taxon>Desulfarculaceae</taxon>
        <taxon>Desulfoferula</taxon>
    </lineage>
</organism>
<reference evidence="2" key="1">
    <citation type="journal article" date="2023" name="Arch. Microbiol.">
        <title>Desulfoferula mesophilus gen. nov. sp. nov., a mesophilic sulfate-reducing bacterium isolated from a brackish lake sediment.</title>
        <authorList>
            <person name="Watanabe T."/>
            <person name="Yabe T."/>
            <person name="Tsuji J.M."/>
            <person name="Fukui M."/>
        </authorList>
    </citation>
    <scope>NUCLEOTIDE SEQUENCE [LARGE SCALE GENOMIC DNA]</scope>
    <source>
        <strain evidence="2">12FAK</strain>
    </source>
</reference>
<accession>A0AAU9EIL5</accession>
<dbReference type="AlphaFoldDB" id="A0AAU9EIL5"/>
<sequence>MRASNPRRMRGGTGLAVLLILGLLAWTGCATAPRPTASGFLSDYQALAPDPEVDGLYWWVGKGINWQDYHGLFIDQVTVAPDPRAGERLDPKEAERLGAKLRGLIGKSLQGNFPLVARPAPGVMCLKVALVRVRPFAPSARSAAPDALRVPLEVGGAALEAKLSDSLGGRVMAELLMSDQGRQGQGNQVWTNWGQVEDAFVGWAVKLRRALMQGRP</sequence>
<evidence type="ECO:0000313" key="1">
    <source>
        <dbReference type="EMBL" id="BEQ16312.1"/>
    </source>
</evidence>
<dbReference type="InterPro" id="IPR021747">
    <property type="entry name" value="DUF3313"/>
</dbReference>
<proteinExistence type="predicted"/>
<evidence type="ECO:0008006" key="3">
    <source>
        <dbReference type="Google" id="ProtNLM"/>
    </source>
</evidence>
<dbReference type="EMBL" id="AP028679">
    <property type="protein sequence ID" value="BEQ16312.1"/>
    <property type="molecule type" value="Genomic_DNA"/>
</dbReference>
<dbReference type="KEGG" id="dmp:FAK_33780"/>